<feature type="region of interest" description="Disordered" evidence="1">
    <location>
        <begin position="541"/>
        <end position="561"/>
    </location>
</feature>
<feature type="region of interest" description="Disordered" evidence="1">
    <location>
        <begin position="1"/>
        <end position="84"/>
    </location>
</feature>
<feature type="region of interest" description="Disordered" evidence="1">
    <location>
        <begin position="670"/>
        <end position="689"/>
    </location>
</feature>
<dbReference type="Proteomes" id="UP000249723">
    <property type="component" value="Unassembled WGS sequence"/>
</dbReference>
<protein>
    <submittedName>
        <fullName evidence="2">BZ3500_MvSof-1268-A1-R1_Chr3-1g06110 protein</fullName>
    </submittedName>
</protein>
<feature type="compositionally biased region" description="Polar residues" evidence="1">
    <location>
        <begin position="719"/>
        <end position="746"/>
    </location>
</feature>
<dbReference type="EMBL" id="FMWP01000096">
    <property type="protein sequence ID" value="SCZ99571.1"/>
    <property type="molecule type" value="Genomic_DNA"/>
</dbReference>
<proteinExistence type="predicted"/>
<feature type="region of interest" description="Disordered" evidence="1">
    <location>
        <begin position="706"/>
        <end position="783"/>
    </location>
</feature>
<dbReference type="AlphaFoldDB" id="A0A2X0KZB9"/>
<feature type="region of interest" description="Disordered" evidence="1">
    <location>
        <begin position="617"/>
        <end position="652"/>
    </location>
</feature>
<feature type="region of interest" description="Disordered" evidence="1">
    <location>
        <begin position="216"/>
        <end position="239"/>
    </location>
</feature>
<evidence type="ECO:0000313" key="3">
    <source>
        <dbReference type="Proteomes" id="UP000249723"/>
    </source>
</evidence>
<feature type="compositionally biased region" description="Polar residues" evidence="1">
    <location>
        <begin position="216"/>
        <end position="231"/>
    </location>
</feature>
<feature type="region of interest" description="Disordered" evidence="1">
    <location>
        <begin position="478"/>
        <end position="516"/>
    </location>
</feature>
<feature type="region of interest" description="Disordered" evidence="1">
    <location>
        <begin position="589"/>
        <end position="608"/>
    </location>
</feature>
<feature type="compositionally biased region" description="Polar residues" evidence="1">
    <location>
        <begin position="276"/>
        <end position="289"/>
    </location>
</feature>
<evidence type="ECO:0000256" key="1">
    <source>
        <dbReference type="SAM" id="MobiDB-lite"/>
    </source>
</evidence>
<feature type="region of interest" description="Disordered" evidence="1">
    <location>
        <begin position="366"/>
        <end position="422"/>
    </location>
</feature>
<evidence type="ECO:0000313" key="2">
    <source>
        <dbReference type="EMBL" id="SCZ99571.1"/>
    </source>
</evidence>
<feature type="compositionally biased region" description="Polar residues" evidence="1">
    <location>
        <begin position="753"/>
        <end position="762"/>
    </location>
</feature>
<feature type="compositionally biased region" description="Low complexity" evidence="1">
    <location>
        <begin position="486"/>
        <end position="498"/>
    </location>
</feature>
<feature type="compositionally biased region" description="Polar residues" evidence="1">
    <location>
        <begin position="499"/>
        <end position="516"/>
    </location>
</feature>
<dbReference type="OrthoDB" id="2536616at2759"/>
<keyword evidence="3" id="KW-1185">Reference proteome</keyword>
<feature type="region of interest" description="Disordered" evidence="1">
    <location>
        <begin position="264"/>
        <end position="289"/>
    </location>
</feature>
<accession>A0A2X0KZB9</accession>
<feature type="compositionally biased region" description="Basic and acidic residues" evidence="1">
    <location>
        <begin position="617"/>
        <end position="627"/>
    </location>
</feature>
<sequence>MAKLTLQARREMPQTLTLRPPAATSPALSAKDPGAQSTSSSPSLAVPTSAGSSSGGIHRSIKDTWSSRNRSSTSTNITPPILSPAYSESGASTYEVPLTPFSAVPTNFSRHHPQFQFLDSPDEVDGDHSDDLSGTYRGLPISASSTFVIDGASTDSLPRPCSFGDLVMSGHRSTSWFDSSPTGDTTSATLSKPFLLLGETDDTDVLAAPHLPYSTDLSRQRVPSSNDSLGDTETSSEFSPSTSLVSVRIARLIQRETFATPGLDLSSDQLEGGGATQATSTGLVGNPTSPLTPVLMETEWISGSIPRVAGDEPSPRPSASPRTMAMRRKDVSALEPSRPLSEVFLSDLSEADATVRMRTILGPKTRIISPAPWDDPDGVAPGVQDEPAPSTKFRKSANTRRTEPNKPTSPNGPPSPAKENLGFKARLGNRSKSFSLLTGKKSPAHEDTFESDAALNALMPTSSPKAFGTKATPRINTGNAINGTGLSSPLSPALSVSSYGSNRTPIPSSPDSAALSSIDSERSSILTLAVPVASACVPQSAHADVSSFAPTSSSSDLRDEQSAGCVSTSALDERDPYYVAADPDGYTSLSPRCPMGNDAPMLPTGPGKNYKLISLDEARKREEDRKAAVAQRGQAAASSSSGPRPDEPAAKQDAYDYSAERLSASINGITISSPRTNVPPPATPGTAAKTLKNRRSGFLKRMMGVSEKTEPIPRIPSLPQASPTSASFPQQVESSPSVHSNLNESPSVIGPASPTSMLQSSFLPRASSGAPPSRVAFSSMPVPDPEHRLRNVRGADGAASAPSLSLRPVSMAFSAGLPSELMAEIEAAEMKEAKLSALSADTVMRNTAALRSPHAPSFVSDTTYASSFETAPTSPDVHTPLTSVFPVPPSQAPTSLKIVSPSRGRPWEVERAELEETIRLLRAQLYDQECECPECGHEFKPVLTTPSTPMSPSVVDRPRFPGHAAFGSARVLF</sequence>
<feature type="region of interest" description="Disordered" evidence="1">
    <location>
        <begin position="305"/>
        <end position="334"/>
    </location>
</feature>
<gene>
    <name evidence="2" type="ORF">BZ3500_MVSOF-1268-A1-R1_CHR3-1G06110</name>
</gene>
<feature type="compositionally biased region" description="Low complexity" evidence="1">
    <location>
        <begin position="628"/>
        <end position="643"/>
    </location>
</feature>
<name>A0A2X0KZB9_9BASI</name>
<reference evidence="3" key="1">
    <citation type="submission" date="2016-10" db="EMBL/GenBank/DDBJ databases">
        <authorList>
            <person name="Jeantristanb JTB J.-T."/>
            <person name="Ricardo R."/>
        </authorList>
    </citation>
    <scope>NUCLEOTIDE SEQUENCE [LARGE SCALE GENOMIC DNA]</scope>
</reference>
<feature type="compositionally biased region" description="Low complexity" evidence="1">
    <location>
        <begin position="66"/>
        <end position="80"/>
    </location>
</feature>
<organism evidence="2 3">
    <name type="scientific">Microbotryum saponariae</name>
    <dbReference type="NCBI Taxonomy" id="289078"/>
    <lineage>
        <taxon>Eukaryota</taxon>
        <taxon>Fungi</taxon>
        <taxon>Dikarya</taxon>
        <taxon>Basidiomycota</taxon>
        <taxon>Pucciniomycotina</taxon>
        <taxon>Microbotryomycetes</taxon>
        <taxon>Microbotryales</taxon>
        <taxon>Microbotryaceae</taxon>
        <taxon>Microbotryum</taxon>
    </lineage>
</organism>